<name>U9UFZ2_RHIID</name>
<dbReference type="HOGENOM" id="CLU_2706098_0_0_1"/>
<sequence>MRINAGFSSQVQGSSMNIDIIPLVPICNNGHQFRIVVTFTIIRKDFDPLCDSNRPFLPGKQENSKGYFVTPQL</sequence>
<organism evidence="1">
    <name type="scientific">Rhizophagus irregularis (strain DAOM 181602 / DAOM 197198 / MUCL 43194)</name>
    <name type="common">Arbuscular mycorrhizal fungus</name>
    <name type="synonym">Glomus intraradices</name>
    <dbReference type="NCBI Taxonomy" id="747089"/>
    <lineage>
        <taxon>Eukaryota</taxon>
        <taxon>Fungi</taxon>
        <taxon>Fungi incertae sedis</taxon>
        <taxon>Mucoromycota</taxon>
        <taxon>Glomeromycotina</taxon>
        <taxon>Glomeromycetes</taxon>
        <taxon>Glomerales</taxon>
        <taxon>Glomeraceae</taxon>
        <taxon>Rhizophagus</taxon>
    </lineage>
</organism>
<protein>
    <submittedName>
        <fullName evidence="1">Uncharacterized protein</fullName>
    </submittedName>
</protein>
<dbReference type="AlphaFoldDB" id="U9UFZ2"/>
<dbReference type="EMBL" id="KI282843">
    <property type="protein sequence ID" value="ESA14506.1"/>
    <property type="molecule type" value="Genomic_DNA"/>
</dbReference>
<accession>U9UFZ2</accession>
<proteinExistence type="predicted"/>
<reference evidence="1" key="1">
    <citation type="submission" date="2013-07" db="EMBL/GenBank/DDBJ databases">
        <title>The genome of an arbuscular mycorrhizal fungus provides insights into the evolution of the oldest plant symbiosis.</title>
        <authorList>
            <consortium name="DOE Joint Genome Institute"/>
            <person name="Tisserant E."/>
            <person name="Malbreil M."/>
            <person name="Kuo A."/>
            <person name="Kohler A."/>
            <person name="Symeonidi A."/>
            <person name="Balestrini R."/>
            <person name="Charron P."/>
            <person name="Duensing N."/>
            <person name="Frei-dit-Frey N."/>
            <person name="Gianinazzi-Pearson V."/>
            <person name="Gilbert B."/>
            <person name="Handa Y."/>
            <person name="Hijri M."/>
            <person name="Kaul R."/>
            <person name="Kawaguchi M."/>
            <person name="Krajinski F."/>
            <person name="Lammers P."/>
            <person name="Lapierre D."/>
            <person name="Masclaux F.G."/>
            <person name="Murat C."/>
            <person name="Morin E."/>
            <person name="Ndikumana S."/>
            <person name="Pagni M."/>
            <person name="Petitpierre D."/>
            <person name="Requena N."/>
            <person name="Rosikiewicz P."/>
            <person name="Riley R."/>
            <person name="Saito K."/>
            <person name="San Clemente H."/>
            <person name="Shapiro H."/>
            <person name="van Tuinen D."/>
            <person name="Becard G."/>
            <person name="Bonfante P."/>
            <person name="Paszkowski U."/>
            <person name="Shachar-Hill Y."/>
            <person name="Young J.P."/>
            <person name="Sanders I.R."/>
            <person name="Henrissat B."/>
            <person name="Rensing S.A."/>
            <person name="Grigoriev I.V."/>
            <person name="Corradi N."/>
            <person name="Roux C."/>
            <person name="Martin F."/>
        </authorList>
    </citation>
    <scope>NUCLEOTIDE SEQUENCE</scope>
    <source>
        <strain evidence="1">DAOM 197198</strain>
    </source>
</reference>
<gene>
    <name evidence="1" type="ORF">GLOINDRAFT_346491</name>
</gene>
<evidence type="ECO:0000313" key="1">
    <source>
        <dbReference type="EMBL" id="ESA14506.1"/>
    </source>
</evidence>